<dbReference type="PANTHER" id="PTHR14969">
    <property type="entry name" value="SPHINGOSINE-1-PHOSPHATE PHOSPHOHYDROLASE"/>
    <property type="match status" value="1"/>
</dbReference>
<dbReference type="SUPFAM" id="SSF48317">
    <property type="entry name" value="Acid phosphatase/Vanadium-dependent haloperoxidase"/>
    <property type="match status" value="1"/>
</dbReference>
<dbReference type="SMART" id="SM00014">
    <property type="entry name" value="acidPPc"/>
    <property type="match status" value="1"/>
</dbReference>
<feature type="transmembrane region" description="Helical" evidence="1">
    <location>
        <begin position="149"/>
        <end position="168"/>
    </location>
</feature>
<sequence>MRTLSLKHWALVSAPLLLVLIAIWVGFGSEREVALFFKDHRAAHPALKLGMKLLTDWSNPLFYAVYAIMLFTAWRSGNRDRLRFVLILLAVQAVVAGLAVHLLKMIIGRPRPGEGELFSPIGTKAAYQSLPSGHTAEITGWTLPLALRVGSYAVSLLLGLFLAGVGFSRIYLGWHHPTDVFFGWLLGCVSGIATTVIARSALFRRS</sequence>
<dbReference type="Proteomes" id="UP000055611">
    <property type="component" value="Chromosome"/>
</dbReference>
<protein>
    <submittedName>
        <fullName evidence="3">PA-phosphatase</fullName>
    </submittedName>
    <submittedName>
        <fullName evidence="4">Undecaprenyl-diphosphatase</fullName>
    </submittedName>
</protein>
<dbReference type="AlphaFoldDB" id="A0A126QQW2"/>
<dbReference type="OrthoDB" id="9801622at2"/>
<dbReference type="InterPro" id="IPR000326">
    <property type="entry name" value="PAP2/HPO"/>
</dbReference>
<evidence type="ECO:0000313" key="3">
    <source>
        <dbReference type="EMBL" id="AMK12371.1"/>
    </source>
</evidence>
<keyword evidence="5" id="KW-1185">Reference proteome</keyword>
<feature type="transmembrane region" description="Helical" evidence="1">
    <location>
        <begin position="9"/>
        <end position="27"/>
    </location>
</feature>
<dbReference type="CDD" id="cd01610">
    <property type="entry name" value="PAP2_like"/>
    <property type="match status" value="1"/>
</dbReference>
<name>A0A126QQW2_9BACT</name>
<dbReference type="EMBL" id="SOBK01000002">
    <property type="protein sequence ID" value="TDT90661.1"/>
    <property type="molecule type" value="Genomic_DNA"/>
</dbReference>
<feature type="domain" description="Phosphatidic acid phosphatase type 2/haloperoxidase" evidence="2">
    <location>
        <begin position="85"/>
        <end position="195"/>
    </location>
</feature>
<keyword evidence="1" id="KW-0812">Transmembrane</keyword>
<feature type="transmembrane region" description="Helical" evidence="1">
    <location>
        <begin position="57"/>
        <end position="74"/>
    </location>
</feature>
<proteinExistence type="predicted"/>
<dbReference type="Pfam" id="PF01569">
    <property type="entry name" value="PAP2"/>
    <property type="match status" value="1"/>
</dbReference>
<keyword evidence="1" id="KW-0472">Membrane</keyword>
<evidence type="ECO:0000259" key="2">
    <source>
        <dbReference type="SMART" id="SM00014"/>
    </source>
</evidence>
<dbReference type="Gene3D" id="1.20.144.10">
    <property type="entry name" value="Phosphatidic acid phosphatase type 2/haloperoxidase"/>
    <property type="match status" value="2"/>
</dbReference>
<organism evidence="4 6">
    <name type="scientific">Pseudodesulfovibrio indicus</name>
    <dbReference type="NCBI Taxonomy" id="1716143"/>
    <lineage>
        <taxon>Bacteria</taxon>
        <taxon>Pseudomonadati</taxon>
        <taxon>Thermodesulfobacteriota</taxon>
        <taxon>Desulfovibrionia</taxon>
        <taxon>Desulfovibrionales</taxon>
        <taxon>Desulfovibrionaceae</taxon>
    </lineage>
</organism>
<dbReference type="Proteomes" id="UP000295506">
    <property type="component" value="Unassembled WGS sequence"/>
</dbReference>
<dbReference type="KEGG" id="dej:AWY79_15295"/>
<reference evidence="4 6" key="2">
    <citation type="submission" date="2019-03" db="EMBL/GenBank/DDBJ databases">
        <title>Genomic Encyclopedia of Type Strains, Phase IV (KMG-IV): sequencing the most valuable type-strain genomes for metagenomic binning, comparative biology and taxonomic classification.</title>
        <authorList>
            <person name="Goeker M."/>
        </authorList>
    </citation>
    <scope>NUCLEOTIDE SEQUENCE [LARGE SCALE GENOMIC DNA]</scope>
    <source>
        <strain evidence="4 6">DSM 101483</strain>
    </source>
</reference>
<accession>A0A126QQW2</accession>
<dbReference type="EMBL" id="CP014206">
    <property type="protein sequence ID" value="AMK12371.1"/>
    <property type="molecule type" value="Genomic_DNA"/>
</dbReference>
<evidence type="ECO:0000313" key="5">
    <source>
        <dbReference type="Proteomes" id="UP000055611"/>
    </source>
</evidence>
<evidence type="ECO:0000313" key="6">
    <source>
        <dbReference type="Proteomes" id="UP000295506"/>
    </source>
</evidence>
<dbReference type="InterPro" id="IPR036938">
    <property type="entry name" value="PAP2/HPO_sf"/>
</dbReference>
<gene>
    <name evidence="3" type="ORF">AWY79_15295</name>
    <name evidence="4" type="ORF">EDC59_10291</name>
</gene>
<feature type="transmembrane region" description="Helical" evidence="1">
    <location>
        <begin position="86"/>
        <end position="107"/>
    </location>
</feature>
<reference evidence="3 5" key="1">
    <citation type="journal article" date="2016" name="Front. Microbiol.">
        <title>Genome Sequence of the Piezophilic, Mesophilic Sulfate-Reducing Bacterium Desulfovibrio indicus J2T.</title>
        <authorList>
            <person name="Cao J."/>
            <person name="Maignien L."/>
            <person name="Shao Z."/>
            <person name="Alain K."/>
            <person name="Jebbar M."/>
        </authorList>
    </citation>
    <scope>NUCLEOTIDE SEQUENCE [LARGE SCALE GENOMIC DNA]</scope>
    <source>
        <strain evidence="3 5">J2</strain>
    </source>
</reference>
<evidence type="ECO:0000256" key="1">
    <source>
        <dbReference type="SAM" id="Phobius"/>
    </source>
</evidence>
<feature type="transmembrane region" description="Helical" evidence="1">
    <location>
        <begin position="180"/>
        <end position="202"/>
    </location>
</feature>
<evidence type="ECO:0000313" key="4">
    <source>
        <dbReference type="EMBL" id="TDT90661.1"/>
    </source>
</evidence>
<dbReference type="RefSeq" id="WP_066805859.1">
    <property type="nucleotide sequence ID" value="NZ_CP014206.1"/>
</dbReference>
<dbReference type="PANTHER" id="PTHR14969:SF13">
    <property type="entry name" value="AT30094P"/>
    <property type="match status" value="1"/>
</dbReference>
<keyword evidence="1" id="KW-1133">Transmembrane helix</keyword>